<evidence type="ECO:0000313" key="1">
    <source>
        <dbReference type="EMBL" id="EEZ98260.1"/>
    </source>
</evidence>
<gene>
    <name evidence="1" type="primary">GLEAN_00702</name>
    <name evidence="1" type="ORF">TcasGA2_TC000702</name>
</gene>
<sequence length="263" mass="30291">MIYRPQIGAPLSGCRDAFFTTLLERPSIHPLNQRYDQVRPLRSPSPICVRLHFARRLVATELINQATERLAQLARRPNFPTSRHKAALRSRKRLICSSRSDLVTVIAVIMLSARKVLLQATKKQPRLLQTEITDSGRFLCRTDTEELLVASVYKATRVVCEIDDLPNFSSLKSSDALTNRRQQTQLFPGNRLGKLTFKPIKLSKLNYQRCIYEQLVSISTNIRYLRDTICKFHCKKSTRIVSTFSVIFAQETHDFQYDAFSEK</sequence>
<accession>D6W8T7</accession>
<organism evidence="1 2">
    <name type="scientific">Tribolium castaneum</name>
    <name type="common">Red flour beetle</name>
    <dbReference type="NCBI Taxonomy" id="7070"/>
    <lineage>
        <taxon>Eukaryota</taxon>
        <taxon>Metazoa</taxon>
        <taxon>Ecdysozoa</taxon>
        <taxon>Arthropoda</taxon>
        <taxon>Hexapoda</taxon>
        <taxon>Insecta</taxon>
        <taxon>Pterygota</taxon>
        <taxon>Neoptera</taxon>
        <taxon>Endopterygota</taxon>
        <taxon>Coleoptera</taxon>
        <taxon>Polyphaga</taxon>
        <taxon>Cucujiformia</taxon>
        <taxon>Tenebrionidae</taxon>
        <taxon>Tenebrionidae incertae sedis</taxon>
        <taxon>Tribolium</taxon>
    </lineage>
</organism>
<keyword evidence="2" id="KW-1185">Reference proteome</keyword>
<name>D6W8T7_TRICA</name>
<evidence type="ECO:0000313" key="2">
    <source>
        <dbReference type="Proteomes" id="UP000007266"/>
    </source>
</evidence>
<dbReference type="Proteomes" id="UP000007266">
    <property type="component" value="Linkage group 2"/>
</dbReference>
<dbReference type="HOGENOM" id="CLU_1058964_0_0_1"/>
<reference evidence="1 2" key="1">
    <citation type="journal article" date="2008" name="Nature">
        <title>The genome of the model beetle and pest Tribolium castaneum.</title>
        <authorList>
            <consortium name="Tribolium Genome Sequencing Consortium"/>
            <person name="Richards S."/>
            <person name="Gibbs R.A."/>
            <person name="Weinstock G.M."/>
            <person name="Brown S.J."/>
            <person name="Denell R."/>
            <person name="Beeman R.W."/>
            <person name="Gibbs R."/>
            <person name="Beeman R.W."/>
            <person name="Brown S.J."/>
            <person name="Bucher G."/>
            <person name="Friedrich M."/>
            <person name="Grimmelikhuijzen C.J."/>
            <person name="Klingler M."/>
            <person name="Lorenzen M."/>
            <person name="Richards S."/>
            <person name="Roth S."/>
            <person name="Schroder R."/>
            <person name="Tautz D."/>
            <person name="Zdobnov E.M."/>
            <person name="Muzny D."/>
            <person name="Gibbs R.A."/>
            <person name="Weinstock G.M."/>
            <person name="Attaway T."/>
            <person name="Bell S."/>
            <person name="Buhay C.J."/>
            <person name="Chandrabose M.N."/>
            <person name="Chavez D."/>
            <person name="Clerk-Blankenburg K.P."/>
            <person name="Cree A."/>
            <person name="Dao M."/>
            <person name="Davis C."/>
            <person name="Chacko J."/>
            <person name="Dinh H."/>
            <person name="Dugan-Rocha S."/>
            <person name="Fowler G."/>
            <person name="Garner T.T."/>
            <person name="Garnes J."/>
            <person name="Gnirke A."/>
            <person name="Hawes A."/>
            <person name="Hernandez J."/>
            <person name="Hines S."/>
            <person name="Holder M."/>
            <person name="Hume J."/>
            <person name="Jhangiani S.N."/>
            <person name="Joshi V."/>
            <person name="Khan Z.M."/>
            <person name="Jackson L."/>
            <person name="Kovar C."/>
            <person name="Kowis A."/>
            <person name="Lee S."/>
            <person name="Lewis L.R."/>
            <person name="Margolis J."/>
            <person name="Morgan M."/>
            <person name="Nazareth L.V."/>
            <person name="Nguyen N."/>
            <person name="Okwuonu G."/>
            <person name="Parker D."/>
            <person name="Richards S."/>
            <person name="Ruiz S.J."/>
            <person name="Santibanez J."/>
            <person name="Savard J."/>
            <person name="Scherer S.E."/>
            <person name="Schneider B."/>
            <person name="Sodergren E."/>
            <person name="Tautz D."/>
            <person name="Vattahil S."/>
            <person name="Villasana D."/>
            <person name="White C.S."/>
            <person name="Wright R."/>
            <person name="Park Y."/>
            <person name="Beeman R.W."/>
            <person name="Lord J."/>
            <person name="Oppert B."/>
            <person name="Lorenzen M."/>
            <person name="Brown S."/>
            <person name="Wang L."/>
            <person name="Savard J."/>
            <person name="Tautz D."/>
            <person name="Richards S."/>
            <person name="Weinstock G."/>
            <person name="Gibbs R.A."/>
            <person name="Liu Y."/>
            <person name="Worley K."/>
            <person name="Weinstock G."/>
            <person name="Elsik C.G."/>
            <person name="Reese J.T."/>
            <person name="Elhaik E."/>
            <person name="Landan G."/>
            <person name="Graur D."/>
            <person name="Arensburger P."/>
            <person name="Atkinson P."/>
            <person name="Beeman R.W."/>
            <person name="Beidler J."/>
            <person name="Brown S.J."/>
            <person name="Demuth J.P."/>
            <person name="Drury D.W."/>
            <person name="Du Y.Z."/>
            <person name="Fujiwara H."/>
            <person name="Lorenzen M."/>
            <person name="Maselli V."/>
            <person name="Osanai M."/>
            <person name="Park Y."/>
            <person name="Robertson H.M."/>
            <person name="Tu Z."/>
            <person name="Wang J.J."/>
            <person name="Wang S."/>
            <person name="Richards S."/>
            <person name="Song H."/>
            <person name="Zhang L."/>
            <person name="Sodergren E."/>
            <person name="Werner D."/>
            <person name="Stanke M."/>
            <person name="Morgenstern B."/>
            <person name="Solovyev V."/>
            <person name="Kosarev P."/>
            <person name="Brown G."/>
            <person name="Chen H.C."/>
            <person name="Ermolaeva O."/>
            <person name="Hlavina W."/>
            <person name="Kapustin Y."/>
            <person name="Kiryutin B."/>
            <person name="Kitts P."/>
            <person name="Maglott D."/>
            <person name="Pruitt K."/>
            <person name="Sapojnikov V."/>
            <person name="Souvorov A."/>
            <person name="Mackey A.J."/>
            <person name="Waterhouse R.M."/>
            <person name="Wyder S."/>
            <person name="Zdobnov E.M."/>
            <person name="Zdobnov E.M."/>
            <person name="Wyder S."/>
            <person name="Kriventseva E.V."/>
            <person name="Kadowaki T."/>
            <person name="Bork P."/>
            <person name="Aranda M."/>
            <person name="Bao R."/>
            <person name="Beermann A."/>
            <person name="Berns N."/>
            <person name="Bolognesi R."/>
            <person name="Bonneton F."/>
            <person name="Bopp D."/>
            <person name="Brown S.J."/>
            <person name="Bucher G."/>
            <person name="Butts T."/>
            <person name="Chaumot A."/>
            <person name="Denell R.E."/>
            <person name="Ferrier D.E."/>
            <person name="Friedrich M."/>
            <person name="Gordon C.M."/>
            <person name="Jindra M."/>
            <person name="Klingler M."/>
            <person name="Lan Q."/>
            <person name="Lattorff H.M."/>
            <person name="Laudet V."/>
            <person name="von Levetsow C."/>
            <person name="Liu Z."/>
            <person name="Lutz R."/>
            <person name="Lynch J.A."/>
            <person name="da Fonseca R.N."/>
            <person name="Posnien N."/>
            <person name="Reuter R."/>
            <person name="Roth S."/>
            <person name="Savard J."/>
            <person name="Schinko J.B."/>
            <person name="Schmitt C."/>
            <person name="Schoppmeier M."/>
            <person name="Schroder R."/>
            <person name="Shippy T.D."/>
            <person name="Simonnet F."/>
            <person name="Marques-Souza H."/>
            <person name="Tautz D."/>
            <person name="Tomoyasu Y."/>
            <person name="Trauner J."/>
            <person name="Van der Zee M."/>
            <person name="Vervoort M."/>
            <person name="Wittkopp N."/>
            <person name="Wimmer E.A."/>
            <person name="Yang X."/>
            <person name="Jones A.K."/>
            <person name="Sattelle D.B."/>
            <person name="Ebert P.R."/>
            <person name="Nelson D."/>
            <person name="Scott J.G."/>
            <person name="Beeman R.W."/>
            <person name="Muthukrishnan S."/>
            <person name="Kramer K.J."/>
            <person name="Arakane Y."/>
            <person name="Beeman R.W."/>
            <person name="Zhu Q."/>
            <person name="Hogenkamp D."/>
            <person name="Dixit R."/>
            <person name="Oppert B."/>
            <person name="Jiang H."/>
            <person name="Zou Z."/>
            <person name="Marshall J."/>
            <person name="Elpidina E."/>
            <person name="Vinokurov K."/>
            <person name="Oppert C."/>
            <person name="Zou Z."/>
            <person name="Evans J."/>
            <person name="Lu Z."/>
            <person name="Zhao P."/>
            <person name="Sumathipala N."/>
            <person name="Altincicek B."/>
            <person name="Vilcinskas A."/>
            <person name="Williams M."/>
            <person name="Hultmark D."/>
            <person name="Hetru C."/>
            <person name="Jiang H."/>
            <person name="Grimmelikhuijzen C.J."/>
            <person name="Hauser F."/>
            <person name="Cazzamali G."/>
            <person name="Williamson M."/>
            <person name="Park Y."/>
            <person name="Li B."/>
            <person name="Tanaka Y."/>
            <person name="Predel R."/>
            <person name="Neupert S."/>
            <person name="Schachtner J."/>
            <person name="Verleyen P."/>
            <person name="Raible F."/>
            <person name="Bork P."/>
            <person name="Friedrich M."/>
            <person name="Walden K.K."/>
            <person name="Robertson H.M."/>
            <person name="Angeli S."/>
            <person name="Foret S."/>
            <person name="Bucher G."/>
            <person name="Schuetz S."/>
            <person name="Maleszka R."/>
            <person name="Wimmer E.A."/>
            <person name="Beeman R.W."/>
            <person name="Lorenzen M."/>
            <person name="Tomoyasu Y."/>
            <person name="Miller S.C."/>
            <person name="Grossmann D."/>
            <person name="Bucher G."/>
        </authorList>
    </citation>
    <scope>NUCLEOTIDE SEQUENCE [LARGE SCALE GENOMIC DNA]</scope>
    <source>
        <strain evidence="1 2">Georgia GA2</strain>
    </source>
</reference>
<proteinExistence type="predicted"/>
<protein>
    <submittedName>
        <fullName evidence="1">Uncharacterized protein</fullName>
    </submittedName>
</protein>
<reference evidence="1 2" key="2">
    <citation type="journal article" date="2010" name="Nucleic Acids Res.">
        <title>BeetleBase in 2010: revisions to provide comprehensive genomic information for Tribolium castaneum.</title>
        <authorList>
            <person name="Kim H.S."/>
            <person name="Murphy T."/>
            <person name="Xia J."/>
            <person name="Caragea D."/>
            <person name="Park Y."/>
            <person name="Beeman R.W."/>
            <person name="Lorenzen M.D."/>
            <person name="Butcher S."/>
            <person name="Manak J.R."/>
            <person name="Brown S.J."/>
        </authorList>
    </citation>
    <scope>GENOME REANNOTATION</scope>
    <source>
        <strain evidence="1 2">Georgia GA2</strain>
    </source>
</reference>
<dbReference type="EMBL" id="KQ971312">
    <property type="protein sequence ID" value="EEZ98260.1"/>
    <property type="molecule type" value="Genomic_DNA"/>
</dbReference>
<dbReference type="AlphaFoldDB" id="D6W8T7"/>